<protein>
    <recommendedName>
        <fullName evidence="1">DUF4935 domain-containing protein</fullName>
    </recommendedName>
</protein>
<keyword evidence="3" id="KW-1185">Reference proteome</keyword>
<reference evidence="2 3" key="1">
    <citation type="journal article" date="2019" name="ISME J.">
        <title>Deianiraea, an extracellular bacterium associated with the ciliate Paramecium, suggests an alternative scenario for the evolution of Rickettsiales.</title>
        <authorList>
            <person name="Castelli M."/>
            <person name="Sabaneyeva E."/>
            <person name="Lanzoni O."/>
            <person name="Lebedeva N."/>
            <person name="Floriano A.M."/>
            <person name="Gaiarsa S."/>
            <person name="Benken K."/>
            <person name="Modeo L."/>
            <person name="Bandi C."/>
            <person name="Potekhin A."/>
            <person name="Sassera D."/>
            <person name="Petroni G."/>
        </authorList>
    </citation>
    <scope>NUCLEOTIDE SEQUENCE [LARGE SCALE GENOMIC DNA]</scope>
    <source>
        <strain evidence="2">CyL4-1</strain>
    </source>
</reference>
<dbReference type="EMBL" id="CP029077">
    <property type="protein sequence ID" value="QED22879.1"/>
    <property type="molecule type" value="Genomic_DNA"/>
</dbReference>
<dbReference type="RefSeq" id="WP_146820187.1">
    <property type="nucleotide sequence ID" value="NZ_CP029077.1"/>
</dbReference>
<proteinExistence type="predicted"/>
<dbReference type="Proteomes" id="UP000321934">
    <property type="component" value="Chromosome"/>
</dbReference>
<sequence>MKKLAIFIDTNYFCKRQGEKYLPIPKMMHQIYDYILRNENVIFLKTQIFKSEIEDKINNLISFEETAKIFSDYISFDKEDDDEITKNIHKYRDYYKETIEKYIQHCKSIDIQLSPDDIKFGCEREYKKQPPFHKKTNSWKDVLNLIYVKKWAELNKNEYDVWFVSKDGDFEGIGENEFNISFIRGLPDFKAINQRFDAHLKKDKDLEHALLNHLFSVEEIIKAEIECNAYLSPDAYELDGSTELINIITIDNIKHENNLITGKIFFEAHVSFFWLQDVEVWDDFYYKVPLPHEFYRYCETKVTADFKCSKNYEDMEIDNFNILECKEY</sequence>
<organism evidence="2 3">
    <name type="scientific">Candidatus Deianiraea vastatrix</name>
    <dbReference type="NCBI Taxonomy" id="2163644"/>
    <lineage>
        <taxon>Bacteria</taxon>
        <taxon>Pseudomonadati</taxon>
        <taxon>Pseudomonadota</taxon>
        <taxon>Alphaproteobacteria</taxon>
        <taxon>Rickettsiales</taxon>
        <taxon>Candidatus Deianiraeaceae</taxon>
        <taxon>Candidatus Deianiraea</taxon>
    </lineage>
</organism>
<dbReference type="AlphaFoldDB" id="A0A5B8XBZ9"/>
<evidence type="ECO:0000313" key="2">
    <source>
        <dbReference type="EMBL" id="QED22879.1"/>
    </source>
</evidence>
<gene>
    <name evidence="2" type="ORF">Deia_00065</name>
</gene>
<name>A0A5B8XBZ9_9RICK</name>
<evidence type="ECO:0000313" key="3">
    <source>
        <dbReference type="Proteomes" id="UP000321934"/>
    </source>
</evidence>
<accession>A0A5B8XBZ9</accession>
<feature type="domain" description="DUF4935" evidence="1">
    <location>
        <begin position="6"/>
        <end position="170"/>
    </location>
</feature>
<dbReference type="InterPro" id="IPR032557">
    <property type="entry name" value="DUF4935"/>
</dbReference>
<evidence type="ECO:0000259" key="1">
    <source>
        <dbReference type="Pfam" id="PF16289"/>
    </source>
</evidence>
<dbReference type="Pfam" id="PF16289">
    <property type="entry name" value="PIN_12"/>
    <property type="match status" value="1"/>
</dbReference>